<reference evidence="2 3" key="1">
    <citation type="submission" date="2018-01" db="EMBL/GenBank/DDBJ databases">
        <title>Draft genome sequence of Nonomuraea sp. KC333.</title>
        <authorList>
            <person name="Sahin N."/>
            <person name="Saygin H."/>
            <person name="Ay H."/>
        </authorList>
    </citation>
    <scope>NUCLEOTIDE SEQUENCE [LARGE SCALE GENOMIC DNA]</scope>
    <source>
        <strain evidence="2 3">KC333</strain>
    </source>
</reference>
<protein>
    <submittedName>
        <fullName evidence="2">Uncharacterized protein</fullName>
    </submittedName>
</protein>
<keyword evidence="3" id="KW-1185">Reference proteome</keyword>
<evidence type="ECO:0000313" key="3">
    <source>
        <dbReference type="Proteomes" id="UP000249304"/>
    </source>
</evidence>
<comment type="caution">
    <text evidence="2">The sequence shown here is derived from an EMBL/GenBank/DDBJ whole genome shotgun (WGS) entry which is preliminary data.</text>
</comment>
<proteinExistence type="predicted"/>
<accession>A0A2W2DTB9</accession>
<dbReference type="EMBL" id="POUD01000145">
    <property type="protein sequence ID" value="PZG13823.1"/>
    <property type="molecule type" value="Genomic_DNA"/>
</dbReference>
<feature type="region of interest" description="Disordered" evidence="1">
    <location>
        <begin position="13"/>
        <end position="66"/>
    </location>
</feature>
<feature type="compositionally biased region" description="Pro residues" evidence="1">
    <location>
        <begin position="34"/>
        <end position="45"/>
    </location>
</feature>
<name>A0A2W2DTB9_9ACTN</name>
<evidence type="ECO:0000256" key="1">
    <source>
        <dbReference type="SAM" id="MobiDB-lite"/>
    </source>
</evidence>
<gene>
    <name evidence="2" type="ORF">C1J01_28875</name>
</gene>
<feature type="compositionally biased region" description="Low complexity" evidence="1">
    <location>
        <begin position="13"/>
        <end position="33"/>
    </location>
</feature>
<dbReference type="Proteomes" id="UP000249304">
    <property type="component" value="Unassembled WGS sequence"/>
</dbReference>
<evidence type="ECO:0000313" key="2">
    <source>
        <dbReference type="EMBL" id="PZG13823.1"/>
    </source>
</evidence>
<dbReference type="AlphaFoldDB" id="A0A2W2DTB9"/>
<organism evidence="2 3">
    <name type="scientific">Nonomuraea aridisoli</name>
    <dbReference type="NCBI Taxonomy" id="2070368"/>
    <lineage>
        <taxon>Bacteria</taxon>
        <taxon>Bacillati</taxon>
        <taxon>Actinomycetota</taxon>
        <taxon>Actinomycetes</taxon>
        <taxon>Streptosporangiales</taxon>
        <taxon>Streptosporangiaceae</taxon>
        <taxon>Nonomuraea</taxon>
    </lineage>
</organism>
<sequence length="214" mass="23056">MLGLLPALMAAAACGAEQPAERPAAAAGARSAPESPPEESPPARSPSPGSTPESTSEEELPSGPRTVRVADGLRARIDWPADPDPLLKLMVDQYVGTRRAIAERERGYGHNMEMDAEIQATEWIREFVDKGQTMRGLGRVYDLKVASVVGRGAQINACVDETGIRLVSESTGKAVPRPPAWLSAPYAESVIAHRGDDGVWRIRSYAEPNERCTR</sequence>